<evidence type="ECO:0000313" key="2">
    <source>
        <dbReference type="EnsemblMetazoa" id="CPIJ010961-PA"/>
    </source>
</evidence>
<dbReference type="Proteomes" id="UP000002320">
    <property type="component" value="Unassembled WGS sequence"/>
</dbReference>
<evidence type="ECO:0000313" key="3">
    <source>
        <dbReference type="Proteomes" id="UP000002320"/>
    </source>
</evidence>
<feature type="non-terminal residue" evidence="1">
    <location>
        <position position="1"/>
    </location>
</feature>
<dbReference type="KEGG" id="cqu:CpipJ_CPIJ010961"/>
<accession>B0WWK3</accession>
<sequence length="48" mass="5366">IKSPRCKCNTCTFNSLHIRIGTQRHTTNATAGHVAIKKPMNVVSHHKQ</sequence>
<organism>
    <name type="scientific">Culex quinquefasciatus</name>
    <name type="common">Southern house mosquito</name>
    <name type="synonym">Culex pungens</name>
    <dbReference type="NCBI Taxonomy" id="7176"/>
    <lineage>
        <taxon>Eukaryota</taxon>
        <taxon>Metazoa</taxon>
        <taxon>Ecdysozoa</taxon>
        <taxon>Arthropoda</taxon>
        <taxon>Hexapoda</taxon>
        <taxon>Insecta</taxon>
        <taxon>Pterygota</taxon>
        <taxon>Neoptera</taxon>
        <taxon>Endopterygota</taxon>
        <taxon>Diptera</taxon>
        <taxon>Nematocera</taxon>
        <taxon>Culicoidea</taxon>
        <taxon>Culicidae</taxon>
        <taxon>Culicinae</taxon>
        <taxon>Culicini</taxon>
        <taxon>Culex</taxon>
        <taxon>Culex</taxon>
    </lineage>
</organism>
<protein>
    <submittedName>
        <fullName evidence="1 2">Uncharacterized protein</fullName>
    </submittedName>
</protein>
<name>B0WWK3_CULQU</name>
<reference evidence="2" key="2">
    <citation type="submission" date="2020-05" db="UniProtKB">
        <authorList>
            <consortium name="EnsemblMetazoa"/>
        </authorList>
    </citation>
    <scope>IDENTIFICATION</scope>
    <source>
        <strain evidence="2">JHB</strain>
    </source>
</reference>
<dbReference type="HOGENOM" id="CLU_3162643_0_0_1"/>
<proteinExistence type="predicted"/>
<dbReference type="InParanoid" id="B0WWK3"/>
<dbReference type="AlphaFoldDB" id="B0WWK3"/>
<reference evidence="1" key="1">
    <citation type="submission" date="2007-03" db="EMBL/GenBank/DDBJ databases">
        <title>Annotation of Culex pipiens quinquefasciatus.</title>
        <authorList>
            <consortium name="The Broad Institute Genome Sequencing Platform"/>
            <person name="Atkinson P.W."/>
            <person name="Hemingway J."/>
            <person name="Christensen B.M."/>
            <person name="Higgs S."/>
            <person name="Kodira C."/>
            <person name="Hannick L."/>
            <person name="Megy K."/>
            <person name="O'Leary S."/>
            <person name="Pearson M."/>
            <person name="Haas B.J."/>
            <person name="Mauceli E."/>
            <person name="Wortman J.R."/>
            <person name="Lee N.H."/>
            <person name="Guigo R."/>
            <person name="Stanke M."/>
            <person name="Alvarado L."/>
            <person name="Amedeo P."/>
            <person name="Antoine C.H."/>
            <person name="Arensburger P."/>
            <person name="Bidwell S.L."/>
            <person name="Crawford M."/>
            <person name="Camaro F."/>
            <person name="Devon K."/>
            <person name="Engels R."/>
            <person name="Hammond M."/>
            <person name="Howarth C."/>
            <person name="Koehrsen M."/>
            <person name="Lawson D."/>
            <person name="Montgomery P."/>
            <person name="Nene V."/>
            <person name="Nusbaum C."/>
            <person name="Puiu D."/>
            <person name="Romero-Severson J."/>
            <person name="Severson D.W."/>
            <person name="Shumway M."/>
            <person name="Sisk P."/>
            <person name="Stolte C."/>
            <person name="Zeng Q."/>
            <person name="Eisenstadt E."/>
            <person name="Fraser-Liggett C."/>
            <person name="Strausberg R."/>
            <person name="Galagan J."/>
            <person name="Birren B."/>
            <person name="Collins F.H."/>
        </authorList>
    </citation>
    <scope>NUCLEOTIDE SEQUENCE [LARGE SCALE GENOMIC DNA]</scope>
    <source>
        <strain evidence="1">JHB</strain>
    </source>
</reference>
<dbReference type="VEuPathDB" id="VectorBase:CPIJ010961"/>
<dbReference type="EnsemblMetazoa" id="CPIJ010961-RA">
    <property type="protein sequence ID" value="CPIJ010961-PA"/>
    <property type="gene ID" value="CPIJ010961"/>
</dbReference>
<evidence type="ECO:0000313" key="1">
    <source>
        <dbReference type="EMBL" id="EDS36095.1"/>
    </source>
</evidence>
<keyword evidence="3" id="KW-1185">Reference proteome</keyword>
<dbReference type="EMBL" id="DS232149">
    <property type="protein sequence ID" value="EDS36095.1"/>
    <property type="molecule type" value="Genomic_DNA"/>
</dbReference>
<gene>
    <name evidence="2" type="primary">6044266</name>
    <name evidence="1" type="ORF">CpipJ_CPIJ010961</name>
</gene>